<protein>
    <submittedName>
        <fullName evidence="1">Uncharacterized protein</fullName>
    </submittedName>
</protein>
<name>A0ACB9Z8Z5_9PEZI</name>
<comment type="caution">
    <text evidence="1">The sequence shown here is derived from an EMBL/GenBank/DDBJ whole genome shotgun (WGS) entry which is preliminary data.</text>
</comment>
<reference evidence="1 2" key="1">
    <citation type="journal article" date="2022" name="New Phytol.">
        <title>Ecological generalism drives hyperdiversity of secondary metabolite gene clusters in xylarialean endophytes.</title>
        <authorList>
            <person name="Franco M.E.E."/>
            <person name="Wisecaver J.H."/>
            <person name="Arnold A.E."/>
            <person name="Ju Y.M."/>
            <person name="Slot J.C."/>
            <person name="Ahrendt S."/>
            <person name="Moore L.P."/>
            <person name="Eastman K.E."/>
            <person name="Scott K."/>
            <person name="Konkel Z."/>
            <person name="Mondo S.J."/>
            <person name="Kuo A."/>
            <person name="Hayes R.D."/>
            <person name="Haridas S."/>
            <person name="Andreopoulos B."/>
            <person name="Riley R."/>
            <person name="LaButti K."/>
            <person name="Pangilinan J."/>
            <person name="Lipzen A."/>
            <person name="Amirebrahimi M."/>
            <person name="Yan J."/>
            <person name="Adam C."/>
            <person name="Keymanesh K."/>
            <person name="Ng V."/>
            <person name="Louie K."/>
            <person name="Northen T."/>
            <person name="Drula E."/>
            <person name="Henrissat B."/>
            <person name="Hsieh H.M."/>
            <person name="Youens-Clark K."/>
            <person name="Lutzoni F."/>
            <person name="Miadlikowska J."/>
            <person name="Eastwood D.C."/>
            <person name="Hamelin R.C."/>
            <person name="Grigoriev I.V."/>
            <person name="U'Ren J.M."/>
        </authorList>
    </citation>
    <scope>NUCLEOTIDE SEQUENCE [LARGE SCALE GENOMIC DNA]</scope>
    <source>
        <strain evidence="1 2">CBS 119005</strain>
    </source>
</reference>
<evidence type="ECO:0000313" key="2">
    <source>
        <dbReference type="Proteomes" id="UP001497700"/>
    </source>
</evidence>
<keyword evidence="2" id="KW-1185">Reference proteome</keyword>
<dbReference type="EMBL" id="MU393440">
    <property type="protein sequence ID" value="KAI4868254.1"/>
    <property type="molecule type" value="Genomic_DNA"/>
</dbReference>
<accession>A0ACB9Z8Z5</accession>
<organism evidence="1 2">
    <name type="scientific">Hypoxylon rubiginosum</name>
    <dbReference type="NCBI Taxonomy" id="110542"/>
    <lineage>
        <taxon>Eukaryota</taxon>
        <taxon>Fungi</taxon>
        <taxon>Dikarya</taxon>
        <taxon>Ascomycota</taxon>
        <taxon>Pezizomycotina</taxon>
        <taxon>Sordariomycetes</taxon>
        <taxon>Xylariomycetidae</taxon>
        <taxon>Xylariales</taxon>
        <taxon>Hypoxylaceae</taxon>
        <taxon>Hypoxylon</taxon>
    </lineage>
</organism>
<dbReference type="Proteomes" id="UP001497700">
    <property type="component" value="Unassembled WGS sequence"/>
</dbReference>
<gene>
    <name evidence="1" type="ORF">F4820DRAFT_466658</name>
</gene>
<evidence type="ECO:0000313" key="1">
    <source>
        <dbReference type="EMBL" id="KAI4868254.1"/>
    </source>
</evidence>
<sequence>MSSRMTRAASKASRASALGAVTISSSSSSHHSAPGSDYDDLENDEENPSQHSERDSEADIDELAGSQPSNSPSDAEVDAWDDVSATSDEDLERDDTIMKYPVGYTEQDSPDWHPTNKQKVLLAHFDGLPGSLQNVALVATQHIARMERKASEWLEDHSQRVTMKRCRRAFPEVQYDVNWTEDDEGKLRDTWDDDPIKARLEQIDVRKNRDIIPTWKIFFRFLKCFPTDVISRRNHLEYYGTFEDDDGNTLADPNWTKNFCRRLGRLALHGVFQLQSHLLTLALQYVVICRRDYRGRVPWTNRGTDGFLDMFLVRMREQNGSKSVVRIHKEILSHLAAGGMEPTSHISELFTHIENRAFKKAESPFRPEQVPIFQLTPEDLAILIRAANAIRPGGVSSFVHLSIVWRISTIARKALDAPSNAEELNELREQIILRDRRVEKTEAHRHNRVQPANDDDKSEPRLDSDVESTIEPASKRRRLDLEPAPKSNELSEAIQADVLARIGEVVYLTADQRAAVAAILAEPSQEPQVAESGQDAPQIDDAHRMDDAPQMEDEFGPGIFSPLSPSLDSQTTSSGNSADPASPESPEGIVGSDSADGNGHEEAPIDPVLEPPFKDDLAPINGWEYVTTAFTPTMAPIIACRPRRLASLMGQSDPASSKEVIIKDNHPYAFLLESRPCTRPRYPDSGSEED</sequence>
<proteinExistence type="predicted"/>